<dbReference type="PANTHER" id="PTHR12307:SF36">
    <property type="entry name" value="GLYCOGEN-BINDING SUBUNIT 76A"/>
    <property type="match status" value="1"/>
</dbReference>
<sequence>MMIMFPDYNTVPNTDRLTFRGLASNHHYILQNRIYSHAPTSPSDGKMSPTTTHNSNGTNGLKVVETSSSDVGLHSPCGDGDLCEWGWGMNTLSLHAPTTTEPHTMEWFSPQDHHSSNGVVMTPLTKVKPPPTEQPPTPTTLKLNNCSNKNDVEVLHKLNGEDKSHPSEQNQSNKSLQLNRPSSLEFLNQNGNSNDDANSHNNNFNVDQDDDATTIAEPDTNNKRLRSSSLKTNKTPPGTPGHKKIVRFADCLGLDLVDVKLFLDEIPNVPKSAFSDLQDAIDQREEDFVQKRNKVNKLDRTLLPSFHQPVEMGDFFDRVDSQKVLLENCYLTDSHQIKGCVRVKNLDFNKAVFLRYTYNDWDSFEEIPATYVPGSCDGFSDRFEFNLTVDSSRTRIGCKFAFACRYECLKNEFWDNNCGRNYVFHCVPAN</sequence>
<dbReference type="PROSITE" id="PS51159">
    <property type="entry name" value="CBM21"/>
    <property type="match status" value="1"/>
</dbReference>
<accession>A0A226EN29</accession>
<organism evidence="3 4">
    <name type="scientific">Folsomia candida</name>
    <name type="common">Springtail</name>
    <dbReference type="NCBI Taxonomy" id="158441"/>
    <lineage>
        <taxon>Eukaryota</taxon>
        <taxon>Metazoa</taxon>
        <taxon>Ecdysozoa</taxon>
        <taxon>Arthropoda</taxon>
        <taxon>Hexapoda</taxon>
        <taxon>Collembola</taxon>
        <taxon>Entomobryomorpha</taxon>
        <taxon>Isotomoidea</taxon>
        <taxon>Isotomidae</taxon>
        <taxon>Proisotominae</taxon>
        <taxon>Folsomia</taxon>
    </lineage>
</organism>
<feature type="region of interest" description="Disordered" evidence="1">
    <location>
        <begin position="161"/>
        <end position="242"/>
    </location>
</feature>
<dbReference type="Gene3D" id="2.60.40.2440">
    <property type="entry name" value="Carbohydrate binding type-21 domain"/>
    <property type="match status" value="1"/>
</dbReference>
<dbReference type="EMBL" id="LNIX01000003">
    <property type="protein sequence ID" value="OXA58434.1"/>
    <property type="molecule type" value="Genomic_DNA"/>
</dbReference>
<keyword evidence="4" id="KW-1185">Reference proteome</keyword>
<dbReference type="GO" id="GO:0000164">
    <property type="term" value="C:protein phosphatase type 1 complex"/>
    <property type="evidence" value="ECO:0007669"/>
    <property type="project" value="TreeGrafter"/>
</dbReference>
<dbReference type="OrthoDB" id="8942186at2759"/>
<feature type="domain" description="CBM21" evidence="2">
    <location>
        <begin position="316"/>
        <end position="425"/>
    </location>
</feature>
<dbReference type="GO" id="GO:0005979">
    <property type="term" value="P:regulation of glycogen biosynthetic process"/>
    <property type="evidence" value="ECO:0007669"/>
    <property type="project" value="TreeGrafter"/>
</dbReference>
<dbReference type="Pfam" id="PF03370">
    <property type="entry name" value="CBM_21"/>
    <property type="match status" value="1"/>
</dbReference>
<feature type="compositionally biased region" description="Pro residues" evidence="1">
    <location>
        <begin position="128"/>
        <end position="138"/>
    </location>
</feature>
<feature type="region of interest" description="Disordered" evidence="1">
    <location>
        <begin position="109"/>
        <end position="148"/>
    </location>
</feature>
<dbReference type="STRING" id="158441.A0A226EN29"/>
<protein>
    <submittedName>
        <fullName evidence="3">Glycogen-binding subunit 76A</fullName>
    </submittedName>
</protein>
<name>A0A226EN29_FOLCA</name>
<evidence type="ECO:0000256" key="1">
    <source>
        <dbReference type="SAM" id="MobiDB-lite"/>
    </source>
</evidence>
<feature type="compositionally biased region" description="Low complexity" evidence="1">
    <location>
        <begin position="190"/>
        <end position="205"/>
    </location>
</feature>
<evidence type="ECO:0000313" key="4">
    <source>
        <dbReference type="Proteomes" id="UP000198287"/>
    </source>
</evidence>
<dbReference type="GO" id="GO:0008157">
    <property type="term" value="F:protein phosphatase 1 binding"/>
    <property type="evidence" value="ECO:0007669"/>
    <property type="project" value="TreeGrafter"/>
</dbReference>
<dbReference type="GO" id="GO:2001069">
    <property type="term" value="F:glycogen binding"/>
    <property type="evidence" value="ECO:0007669"/>
    <property type="project" value="TreeGrafter"/>
</dbReference>
<evidence type="ECO:0000313" key="3">
    <source>
        <dbReference type="EMBL" id="OXA58434.1"/>
    </source>
</evidence>
<feature type="compositionally biased region" description="Polar residues" evidence="1">
    <location>
        <begin position="167"/>
        <end position="189"/>
    </location>
</feature>
<dbReference type="Proteomes" id="UP000198287">
    <property type="component" value="Unassembled WGS sequence"/>
</dbReference>
<reference evidence="3 4" key="1">
    <citation type="submission" date="2015-12" db="EMBL/GenBank/DDBJ databases">
        <title>The genome of Folsomia candida.</title>
        <authorList>
            <person name="Faddeeva A."/>
            <person name="Derks M.F."/>
            <person name="Anvar Y."/>
            <person name="Smit S."/>
            <person name="Van Straalen N."/>
            <person name="Roelofs D."/>
        </authorList>
    </citation>
    <scope>NUCLEOTIDE SEQUENCE [LARGE SCALE GENOMIC DNA]</scope>
    <source>
        <strain evidence="3 4">VU population</strain>
        <tissue evidence="3">Whole body</tissue>
    </source>
</reference>
<comment type="caution">
    <text evidence="3">The sequence shown here is derived from an EMBL/GenBank/DDBJ whole genome shotgun (WGS) entry which is preliminary data.</text>
</comment>
<feature type="compositionally biased region" description="Polar residues" evidence="1">
    <location>
        <begin position="227"/>
        <end position="236"/>
    </location>
</feature>
<gene>
    <name evidence="3" type="ORF">Fcan01_06786</name>
</gene>
<dbReference type="PANTHER" id="PTHR12307">
    <property type="entry name" value="PROTEIN PHOSPHATASE 1 REGULATORY SUBUNIT"/>
    <property type="match status" value="1"/>
</dbReference>
<proteinExistence type="predicted"/>
<feature type="region of interest" description="Disordered" evidence="1">
    <location>
        <begin position="39"/>
        <end position="58"/>
    </location>
</feature>
<dbReference type="InterPro" id="IPR005036">
    <property type="entry name" value="CBM21_dom"/>
</dbReference>
<dbReference type="AlphaFoldDB" id="A0A226EN29"/>
<dbReference type="InterPro" id="IPR050782">
    <property type="entry name" value="PP1_regulatory_subunit_3"/>
</dbReference>
<dbReference type="InterPro" id="IPR038175">
    <property type="entry name" value="CBM21_dom_sf"/>
</dbReference>
<evidence type="ECO:0000259" key="2">
    <source>
        <dbReference type="PROSITE" id="PS51159"/>
    </source>
</evidence>